<dbReference type="SUPFAM" id="SSF55785">
    <property type="entry name" value="PYP-like sensor domain (PAS domain)"/>
    <property type="match status" value="1"/>
</dbReference>
<dbReference type="PANTHER" id="PTHR43156">
    <property type="entry name" value="STAGE II SPORULATION PROTEIN E-RELATED"/>
    <property type="match status" value="1"/>
</dbReference>
<sequence>MGSPSPPGVPSRRLPPRPESAALARRFVRSALRDVAPELLDTAQLLVSELVTNAVIHARTEIEVRAWVAAGRVHVRVGDHRPCRGLVQRRLHPYATTGWGLVLVEQLAADRGVRIEGDRKTAWFELSPEAPVRPASGWELTPPPEPAVTVTLVDLPYALYSAAHQHWETLLRELLFVVSAPERNGVPVRARDLFVAQDISNVIRGAMAAAVGGKVTDADTLSVLMAIPADRAGDVGTLCVVLDDADAAAQQESLLTLPALPQIRAFWRWMCDEIIRQLAGERPNAWTLAPGTPGARPLDLAPWDVGDLEASTVPTIAADDGDRIIAVNGPVTDLLGWRADDLVGQPLTVLIPEHLQERHRMGFSSLLLTGQPRILGHSIPLPAVHRDGRLIDVRLNIQTQEAADGRTVFVAQLTPRTAAPGAAGEDRYAPRPRSGGRPLPAGPEEAPRVSSDETCQAALERLSLLADTGSALSSTLDLEEGLNRVCEILTQRLADWCVVSLLGEQGHMERVCVVHRDPGALDPGVYLGRLPPASEDSHGPLARVLHGAGPLLLSGIPGPGRAPSPLDVRQHDLLVQLGASSAIIAPLRVRREVLGALTVVRTGAGHPFTEEDLPLMSDLVRGIALGVDSARLYQQTRHTAERLQRSLLPHLPHIEHLHLAARYVPDSTTAQVGGDWYDAFVLPTGDTVLVIGDVTGHDLQAAVAMSALRNMLRGIAIDRQQPPGDVLRRLDLASHTLYRQATATCLYALVKGPECGPWQLQHASAGHLPPLLTTAEGDTRYLEEGAGLLIGMDPESQRPTACDPLPAHSTLLLFTDGLIERRGESLDDSLNRLRQHTAALARAPLDVFCDELLIGLGAHSADDIALLALRPVPRPGTR</sequence>
<evidence type="ECO:0000313" key="5">
    <source>
        <dbReference type="Proteomes" id="UP001501822"/>
    </source>
</evidence>
<name>A0ABN0XRI7_9ACTN</name>
<dbReference type="InterPro" id="IPR001932">
    <property type="entry name" value="PPM-type_phosphatase-like_dom"/>
</dbReference>
<dbReference type="Gene3D" id="3.60.40.10">
    <property type="entry name" value="PPM-type phosphatase domain"/>
    <property type="match status" value="1"/>
</dbReference>
<dbReference type="SUPFAM" id="SSF55781">
    <property type="entry name" value="GAF domain-like"/>
    <property type="match status" value="1"/>
</dbReference>
<protein>
    <submittedName>
        <fullName evidence="4">SpoIIE family protein phosphatase</fullName>
    </submittedName>
</protein>
<dbReference type="InterPro" id="IPR029016">
    <property type="entry name" value="GAF-like_dom_sf"/>
</dbReference>
<dbReference type="Gene3D" id="3.30.450.20">
    <property type="entry name" value="PAS domain"/>
    <property type="match status" value="1"/>
</dbReference>
<dbReference type="InterPro" id="IPR052016">
    <property type="entry name" value="Bact_Sigma-Reg"/>
</dbReference>
<comment type="caution">
    <text evidence="4">The sequence shown here is derived from an EMBL/GenBank/DDBJ whole genome shotgun (WGS) entry which is preliminary data.</text>
</comment>
<dbReference type="InterPro" id="IPR003594">
    <property type="entry name" value="HATPase_dom"/>
</dbReference>
<dbReference type="CDD" id="cd16936">
    <property type="entry name" value="HATPase_RsbW-like"/>
    <property type="match status" value="1"/>
</dbReference>
<dbReference type="SMART" id="SM00331">
    <property type="entry name" value="PP2C_SIG"/>
    <property type="match status" value="1"/>
</dbReference>
<evidence type="ECO:0000259" key="3">
    <source>
        <dbReference type="PROSITE" id="PS50112"/>
    </source>
</evidence>
<dbReference type="Proteomes" id="UP001501822">
    <property type="component" value="Unassembled WGS sequence"/>
</dbReference>
<keyword evidence="5" id="KW-1185">Reference proteome</keyword>
<feature type="domain" description="PAS" evidence="3">
    <location>
        <begin position="308"/>
        <end position="370"/>
    </location>
</feature>
<dbReference type="InterPro" id="IPR035965">
    <property type="entry name" value="PAS-like_dom_sf"/>
</dbReference>
<gene>
    <name evidence="4" type="ORF">GCM10010151_70860</name>
</gene>
<keyword evidence="1" id="KW-0378">Hydrolase</keyword>
<dbReference type="PROSITE" id="PS50112">
    <property type="entry name" value="PAS"/>
    <property type="match status" value="1"/>
</dbReference>
<dbReference type="RefSeq" id="WP_252811072.1">
    <property type="nucleotide sequence ID" value="NZ_BAAABM010000070.1"/>
</dbReference>
<evidence type="ECO:0000313" key="4">
    <source>
        <dbReference type="EMBL" id="GAA0370794.1"/>
    </source>
</evidence>
<dbReference type="InterPro" id="IPR013767">
    <property type="entry name" value="PAS_fold"/>
</dbReference>
<dbReference type="Gene3D" id="3.30.450.40">
    <property type="match status" value="1"/>
</dbReference>
<dbReference type="Gene3D" id="3.30.565.10">
    <property type="entry name" value="Histidine kinase-like ATPase, C-terminal domain"/>
    <property type="match status" value="1"/>
</dbReference>
<dbReference type="InterPro" id="IPR036457">
    <property type="entry name" value="PPM-type-like_dom_sf"/>
</dbReference>
<dbReference type="Pfam" id="PF13581">
    <property type="entry name" value="HATPase_c_2"/>
    <property type="match status" value="1"/>
</dbReference>
<reference evidence="4 5" key="1">
    <citation type="journal article" date="2019" name="Int. J. Syst. Evol. Microbiol.">
        <title>The Global Catalogue of Microorganisms (GCM) 10K type strain sequencing project: providing services to taxonomists for standard genome sequencing and annotation.</title>
        <authorList>
            <consortium name="The Broad Institute Genomics Platform"/>
            <consortium name="The Broad Institute Genome Sequencing Center for Infectious Disease"/>
            <person name="Wu L."/>
            <person name="Ma J."/>
        </authorList>
    </citation>
    <scope>NUCLEOTIDE SEQUENCE [LARGE SCALE GENOMIC DNA]</scope>
    <source>
        <strain evidence="4 5">JCM 3146</strain>
    </source>
</reference>
<proteinExistence type="predicted"/>
<dbReference type="NCBIfam" id="TIGR00229">
    <property type="entry name" value="sensory_box"/>
    <property type="match status" value="1"/>
</dbReference>
<dbReference type="InterPro" id="IPR003018">
    <property type="entry name" value="GAF"/>
</dbReference>
<evidence type="ECO:0000256" key="2">
    <source>
        <dbReference type="SAM" id="MobiDB-lite"/>
    </source>
</evidence>
<dbReference type="EMBL" id="BAAABM010000070">
    <property type="protein sequence ID" value="GAA0370794.1"/>
    <property type="molecule type" value="Genomic_DNA"/>
</dbReference>
<dbReference type="Pfam" id="PF07228">
    <property type="entry name" value="SpoIIE"/>
    <property type="match status" value="1"/>
</dbReference>
<dbReference type="InterPro" id="IPR036890">
    <property type="entry name" value="HATPase_C_sf"/>
</dbReference>
<dbReference type="Pfam" id="PF00989">
    <property type="entry name" value="PAS"/>
    <property type="match status" value="1"/>
</dbReference>
<dbReference type="CDD" id="cd00130">
    <property type="entry name" value="PAS"/>
    <property type="match status" value="1"/>
</dbReference>
<evidence type="ECO:0000256" key="1">
    <source>
        <dbReference type="ARBA" id="ARBA00022801"/>
    </source>
</evidence>
<accession>A0ABN0XRI7</accession>
<dbReference type="PANTHER" id="PTHR43156:SF2">
    <property type="entry name" value="STAGE II SPORULATION PROTEIN E"/>
    <property type="match status" value="1"/>
</dbReference>
<organism evidence="4 5">
    <name type="scientific">Actinoallomurus spadix</name>
    <dbReference type="NCBI Taxonomy" id="79912"/>
    <lineage>
        <taxon>Bacteria</taxon>
        <taxon>Bacillati</taxon>
        <taxon>Actinomycetota</taxon>
        <taxon>Actinomycetes</taxon>
        <taxon>Streptosporangiales</taxon>
        <taxon>Thermomonosporaceae</taxon>
        <taxon>Actinoallomurus</taxon>
    </lineage>
</organism>
<dbReference type="InterPro" id="IPR000014">
    <property type="entry name" value="PAS"/>
</dbReference>
<dbReference type="SUPFAM" id="SSF55874">
    <property type="entry name" value="ATPase domain of HSP90 chaperone/DNA topoisomerase II/histidine kinase"/>
    <property type="match status" value="1"/>
</dbReference>
<dbReference type="Pfam" id="PF01590">
    <property type="entry name" value="GAF"/>
    <property type="match status" value="1"/>
</dbReference>
<dbReference type="SMART" id="SM00065">
    <property type="entry name" value="GAF"/>
    <property type="match status" value="1"/>
</dbReference>
<feature type="region of interest" description="Disordered" evidence="2">
    <location>
        <begin position="419"/>
        <end position="453"/>
    </location>
</feature>
<dbReference type="SMART" id="SM00091">
    <property type="entry name" value="PAS"/>
    <property type="match status" value="1"/>
</dbReference>